<proteinExistence type="predicted"/>
<protein>
    <submittedName>
        <fullName evidence="2">Uncharacterized protein</fullName>
    </submittedName>
</protein>
<dbReference type="AlphaFoldDB" id="A0AAD7Z6K8"/>
<organism evidence="2 3">
    <name type="scientific">Diploptera punctata</name>
    <name type="common">Pacific beetle cockroach</name>
    <dbReference type="NCBI Taxonomy" id="6984"/>
    <lineage>
        <taxon>Eukaryota</taxon>
        <taxon>Metazoa</taxon>
        <taxon>Ecdysozoa</taxon>
        <taxon>Arthropoda</taxon>
        <taxon>Hexapoda</taxon>
        <taxon>Insecta</taxon>
        <taxon>Pterygota</taxon>
        <taxon>Neoptera</taxon>
        <taxon>Polyneoptera</taxon>
        <taxon>Dictyoptera</taxon>
        <taxon>Blattodea</taxon>
        <taxon>Blaberoidea</taxon>
        <taxon>Blaberidae</taxon>
        <taxon>Diplopterinae</taxon>
        <taxon>Diploptera</taxon>
    </lineage>
</organism>
<evidence type="ECO:0000313" key="3">
    <source>
        <dbReference type="Proteomes" id="UP001233999"/>
    </source>
</evidence>
<reference evidence="2" key="1">
    <citation type="journal article" date="2023" name="IScience">
        <title>Live-bearing cockroach genome reveals convergent evolutionary mechanisms linked to viviparity in insects and beyond.</title>
        <authorList>
            <person name="Fouks B."/>
            <person name="Harrison M.C."/>
            <person name="Mikhailova A.A."/>
            <person name="Marchal E."/>
            <person name="English S."/>
            <person name="Carruthers M."/>
            <person name="Jennings E.C."/>
            <person name="Chiamaka E.L."/>
            <person name="Frigard R.A."/>
            <person name="Pippel M."/>
            <person name="Attardo G.M."/>
            <person name="Benoit J.B."/>
            <person name="Bornberg-Bauer E."/>
            <person name="Tobe S.S."/>
        </authorList>
    </citation>
    <scope>NUCLEOTIDE SEQUENCE</scope>
    <source>
        <strain evidence="2">Stay&amp;Tobe</strain>
    </source>
</reference>
<dbReference type="EMBL" id="JASPKZ010010269">
    <property type="protein sequence ID" value="KAJ9574680.1"/>
    <property type="molecule type" value="Genomic_DNA"/>
</dbReference>
<accession>A0AAD7Z6K8</accession>
<feature type="signal peptide" evidence="1">
    <location>
        <begin position="1"/>
        <end position="25"/>
    </location>
</feature>
<keyword evidence="3" id="KW-1185">Reference proteome</keyword>
<sequence>LCLVMQSHIFLITILVLQFYRNKNTSPVLQYNLLPVFVAPEAFFMVNSTLSN</sequence>
<reference evidence="2" key="2">
    <citation type="submission" date="2023-05" db="EMBL/GenBank/DDBJ databases">
        <authorList>
            <person name="Fouks B."/>
        </authorList>
    </citation>
    <scope>NUCLEOTIDE SEQUENCE</scope>
    <source>
        <strain evidence="2">Stay&amp;Tobe</strain>
        <tissue evidence="2">Testes</tissue>
    </source>
</reference>
<evidence type="ECO:0000256" key="1">
    <source>
        <dbReference type="SAM" id="SignalP"/>
    </source>
</evidence>
<gene>
    <name evidence="2" type="ORF">L9F63_008141</name>
</gene>
<name>A0AAD7Z6K8_DIPPU</name>
<feature type="chain" id="PRO_5042297394" evidence="1">
    <location>
        <begin position="26"/>
        <end position="52"/>
    </location>
</feature>
<keyword evidence="1" id="KW-0732">Signal</keyword>
<dbReference type="Proteomes" id="UP001233999">
    <property type="component" value="Unassembled WGS sequence"/>
</dbReference>
<comment type="caution">
    <text evidence="2">The sequence shown here is derived from an EMBL/GenBank/DDBJ whole genome shotgun (WGS) entry which is preliminary data.</text>
</comment>
<feature type="non-terminal residue" evidence="2">
    <location>
        <position position="52"/>
    </location>
</feature>
<feature type="non-terminal residue" evidence="2">
    <location>
        <position position="1"/>
    </location>
</feature>
<evidence type="ECO:0000313" key="2">
    <source>
        <dbReference type="EMBL" id="KAJ9574680.1"/>
    </source>
</evidence>